<evidence type="ECO:0000256" key="9">
    <source>
        <dbReference type="ARBA" id="ARBA00023004"/>
    </source>
</evidence>
<keyword evidence="4" id="KW-0444">Lipid biosynthesis</keyword>
<evidence type="ECO:0000256" key="11">
    <source>
        <dbReference type="ARBA" id="ARBA00023136"/>
    </source>
</evidence>
<feature type="region of interest" description="Disordered" evidence="13">
    <location>
        <begin position="1"/>
        <end position="34"/>
    </location>
</feature>
<name>A0ABU5RQ20_9CYAN</name>
<dbReference type="InterPro" id="IPR015876">
    <property type="entry name" value="Acyl-CoA_DS"/>
</dbReference>
<evidence type="ECO:0000313" key="16">
    <source>
        <dbReference type="EMBL" id="MEA5389857.1"/>
    </source>
</evidence>
<keyword evidence="17" id="KW-1185">Reference proteome</keyword>
<reference evidence="16 17" key="1">
    <citation type="submission" date="2023-12" db="EMBL/GenBank/DDBJ databases">
        <title>Baltic Sea Cyanobacteria.</title>
        <authorList>
            <person name="Delbaje E."/>
            <person name="Fewer D.P."/>
            <person name="Shishido T.K."/>
        </authorList>
    </citation>
    <scope>NUCLEOTIDE SEQUENCE [LARGE SCALE GENOMIC DNA]</scope>
    <source>
        <strain evidence="16 17">UHCC 0139</strain>
    </source>
</reference>
<sequence>MAVTPLSRPGIQPGAPAGNRRDAGTKARHTRRPATINQGADALVRARALHDPRRGEPRGVSPKGTRWGTIGFMVLIHVLAVVALLPRFWSVEAVAALLVMYWVTACLGVTIGYHRLLSHRSFRVPQWLERFFATCGALSCQHGPIDWVGLHRHHHKFSDTEADHHDSNKGFWWSHMAWMFEEIPAMAAVPRLTGDLATDPYYRWLNKGFLLLQVPLGLLLFWIGTVTGAGGWALVLWGIPLRLVIVYQCTWLVNSATHMWGEAVHDSGDKSKNNPWVAALTFGEGWHNNHHAYPHSARHGFGPRQFDLTWQHIRLMRALGLATRVRLPRAAAPTGSMS</sequence>
<evidence type="ECO:0000256" key="12">
    <source>
        <dbReference type="ARBA" id="ARBA00023160"/>
    </source>
</evidence>
<dbReference type="EMBL" id="JAYGHX010000001">
    <property type="protein sequence ID" value="MEA5389857.1"/>
    <property type="molecule type" value="Genomic_DNA"/>
</dbReference>
<dbReference type="PRINTS" id="PR00075">
    <property type="entry name" value="FACDDSATRASE"/>
</dbReference>
<keyword evidence="7 14" id="KW-1133">Transmembrane helix</keyword>
<evidence type="ECO:0000256" key="2">
    <source>
        <dbReference type="ARBA" id="ARBA00004141"/>
    </source>
</evidence>
<protein>
    <submittedName>
        <fullName evidence="16">Fatty acid desaturase</fullName>
        <ecNumber evidence="16">1.14.19.-</ecNumber>
    </submittedName>
</protein>
<dbReference type="EC" id="1.14.19.-" evidence="16"/>
<feature type="transmembrane region" description="Helical" evidence="14">
    <location>
        <begin position="95"/>
        <end position="113"/>
    </location>
</feature>
<dbReference type="Pfam" id="PF00487">
    <property type="entry name" value="FA_desaturase"/>
    <property type="match status" value="1"/>
</dbReference>
<dbReference type="InterPro" id="IPR005804">
    <property type="entry name" value="FA_desaturase_dom"/>
</dbReference>
<keyword evidence="5 14" id="KW-0812">Transmembrane</keyword>
<keyword evidence="10" id="KW-0443">Lipid metabolism</keyword>
<comment type="similarity">
    <text evidence="3">Belongs to the fatty acid desaturase type 2 family.</text>
</comment>
<keyword evidence="9" id="KW-0408">Iron</keyword>
<accession>A0ABU5RQ20</accession>
<feature type="transmembrane region" description="Helical" evidence="14">
    <location>
        <begin position="210"/>
        <end position="239"/>
    </location>
</feature>
<dbReference type="CDD" id="cd03505">
    <property type="entry name" value="Delta9-FADS-like"/>
    <property type="match status" value="1"/>
</dbReference>
<dbReference type="PANTHER" id="PTHR11351">
    <property type="entry name" value="ACYL-COA DESATURASE"/>
    <property type="match status" value="1"/>
</dbReference>
<proteinExistence type="inferred from homology"/>
<dbReference type="GO" id="GO:0016491">
    <property type="term" value="F:oxidoreductase activity"/>
    <property type="evidence" value="ECO:0007669"/>
    <property type="project" value="UniProtKB-KW"/>
</dbReference>
<evidence type="ECO:0000256" key="13">
    <source>
        <dbReference type="SAM" id="MobiDB-lite"/>
    </source>
</evidence>
<dbReference type="PANTHER" id="PTHR11351:SF31">
    <property type="entry name" value="DESATURASE 1, ISOFORM A-RELATED"/>
    <property type="match status" value="1"/>
</dbReference>
<evidence type="ECO:0000259" key="15">
    <source>
        <dbReference type="Pfam" id="PF00487"/>
    </source>
</evidence>
<evidence type="ECO:0000256" key="10">
    <source>
        <dbReference type="ARBA" id="ARBA00023098"/>
    </source>
</evidence>
<evidence type="ECO:0000256" key="4">
    <source>
        <dbReference type="ARBA" id="ARBA00022516"/>
    </source>
</evidence>
<evidence type="ECO:0000313" key="17">
    <source>
        <dbReference type="Proteomes" id="UP001304461"/>
    </source>
</evidence>
<evidence type="ECO:0000256" key="8">
    <source>
        <dbReference type="ARBA" id="ARBA00023002"/>
    </source>
</evidence>
<comment type="caution">
    <text evidence="16">The sequence shown here is derived from an EMBL/GenBank/DDBJ whole genome shotgun (WGS) entry which is preliminary data.</text>
</comment>
<dbReference type="Proteomes" id="UP001304461">
    <property type="component" value="Unassembled WGS sequence"/>
</dbReference>
<evidence type="ECO:0000256" key="5">
    <source>
        <dbReference type="ARBA" id="ARBA00022692"/>
    </source>
</evidence>
<evidence type="ECO:0000256" key="7">
    <source>
        <dbReference type="ARBA" id="ARBA00022989"/>
    </source>
</evidence>
<keyword evidence="11 14" id="KW-0472">Membrane</keyword>
<feature type="transmembrane region" description="Helical" evidence="14">
    <location>
        <begin position="67"/>
        <end position="89"/>
    </location>
</feature>
<evidence type="ECO:0000256" key="1">
    <source>
        <dbReference type="ARBA" id="ARBA00001954"/>
    </source>
</evidence>
<evidence type="ECO:0000256" key="14">
    <source>
        <dbReference type="SAM" id="Phobius"/>
    </source>
</evidence>
<evidence type="ECO:0000256" key="6">
    <source>
        <dbReference type="ARBA" id="ARBA00022832"/>
    </source>
</evidence>
<keyword evidence="6" id="KW-0276">Fatty acid metabolism</keyword>
<keyword evidence="8 16" id="KW-0560">Oxidoreductase</keyword>
<comment type="cofactor">
    <cofactor evidence="1">
        <name>Fe(2+)</name>
        <dbReference type="ChEBI" id="CHEBI:29033"/>
    </cofactor>
</comment>
<dbReference type="RefSeq" id="WP_323303987.1">
    <property type="nucleotide sequence ID" value="NZ_JAYGHX010000001.1"/>
</dbReference>
<keyword evidence="12" id="KW-0275">Fatty acid biosynthesis</keyword>
<organism evidence="16 17">
    <name type="scientific">Cyanobium gracile UHCC 0139</name>
    <dbReference type="NCBI Taxonomy" id="3110308"/>
    <lineage>
        <taxon>Bacteria</taxon>
        <taxon>Bacillati</taxon>
        <taxon>Cyanobacteriota</taxon>
        <taxon>Cyanophyceae</taxon>
        <taxon>Synechococcales</taxon>
        <taxon>Prochlorococcaceae</taxon>
        <taxon>Cyanobium</taxon>
    </lineage>
</organism>
<gene>
    <name evidence="16" type="ORF">VB738_01155</name>
</gene>
<comment type="subcellular location">
    <subcellularLocation>
        <location evidence="2">Membrane</location>
        <topology evidence="2">Multi-pass membrane protein</topology>
    </subcellularLocation>
</comment>
<feature type="domain" description="Fatty acid desaturase" evidence="15">
    <location>
        <begin position="96"/>
        <end position="295"/>
    </location>
</feature>
<evidence type="ECO:0000256" key="3">
    <source>
        <dbReference type="ARBA" id="ARBA00008749"/>
    </source>
</evidence>